<evidence type="ECO:0000313" key="5">
    <source>
        <dbReference type="Proteomes" id="UP000657006"/>
    </source>
</evidence>
<evidence type="ECO:0000256" key="2">
    <source>
        <dbReference type="ARBA" id="ARBA00022679"/>
    </source>
</evidence>
<evidence type="ECO:0000259" key="3">
    <source>
        <dbReference type="Pfam" id="PF00535"/>
    </source>
</evidence>
<evidence type="ECO:0000256" key="1">
    <source>
        <dbReference type="ARBA" id="ARBA00022676"/>
    </source>
</evidence>
<dbReference type="PANTHER" id="PTHR22916:SF51">
    <property type="entry name" value="GLYCOSYLTRANSFERASE EPSH-RELATED"/>
    <property type="match status" value="1"/>
</dbReference>
<keyword evidence="1" id="KW-0328">Glycosyltransferase</keyword>
<dbReference type="GO" id="GO:0016757">
    <property type="term" value="F:glycosyltransferase activity"/>
    <property type="evidence" value="ECO:0007669"/>
    <property type="project" value="UniProtKB-KW"/>
</dbReference>
<protein>
    <submittedName>
        <fullName evidence="4">Glycosyltransferase family 2 protein</fullName>
    </submittedName>
</protein>
<gene>
    <name evidence="4" type="ORF">H8730_02535</name>
</gene>
<sequence>MSMISIIVPVYNAKNLKMCVESLIHQSYPSLDILLIDDGSTDDSGAICNAYQAADSRVRVVHQANAGVSAARNTGLRLATSPYIMFVDSDDSLELTACEEVMREMNREPSDLIIFGYFLHQKPTAQIRPGKRRYASKGELREDFSTLYDSYLIHCVWNKVFVRDRIDREFDVSLSLGEDLIFVLDYMKNAQSIRCIDTCYYHYQWDSPSSLTMRYRDDYFAIGKRLYRAASTFCQDYIGENADKTGLCNVFLCDCFRAMQNMIWSSPLPKKEVKHRLRQWVSDPDVGYAAAHAALKNREGKLLARAIQRGRVESIYCFYAVKRYIKKIKR</sequence>
<dbReference type="Proteomes" id="UP000657006">
    <property type="component" value="Unassembled WGS sequence"/>
</dbReference>
<organism evidence="4 5">
    <name type="scientific">Bianquea renquensis</name>
    <dbReference type="NCBI Taxonomy" id="2763661"/>
    <lineage>
        <taxon>Bacteria</taxon>
        <taxon>Bacillati</taxon>
        <taxon>Bacillota</taxon>
        <taxon>Clostridia</taxon>
        <taxon>Eubacteriales</taxon>
        <taxon>Bianqueaceae</taxon>
        <taxon>Bianquea</taxon>
    </lineage>
</organism>
<name>A0A926DRF7_9FIRM</name>
<keyword evidence="5" id="KW-1185">Reference proteome</keyword>
<dbReference type="InterPro" id="IPR029044">
    <property type="entry name" value="Nucleotide-diphossugar_trans"/>
</dbReference>
<dbReference type="EMBL" id="JACRSQ010000002">
    <property type="protein sequence ID" value="MBC8542424.1"/>
    <property type="molecule type" value="Genomic_DNA"/>
</dbReference>
<dbReference type="SUPFAM" id="SSF53448">
    <property type="entry name" value="Nucleotide-diphospho-sugar transferases"/>
    <property type="match status" value="1"/>
</dbReference>
<accession>A0A926DRF7</accession>
<comment type="caution">
    <text evidence="4">The sequence shown here is derived from an EMBL/GenBank/DDBJ whole genome shotgun (WGS) entry which is preliminary data.</text>
</comment>
<feature type="domain" description="Glycosyltransferase 2-like" evidence="3">
    <location>
        <begin position="5"/>
        <end position="150"/>
    </location>
</feature>
<keyword evidence="2" id="KW-0808">Transferase</keyword>
<proteinExistence type="predicted"/>
<dbReference type="PANTHER" id="PTHR22916">
    <property type="entry name" value="GLYCOSYLTRANSFERASE"/>
    <property type="match status" value="1"/>
</dbReference>
<dbReference type="CDD" id="cd00761">
    <property type="entry name" value="Glyco_tranf_GTA_type"/>
    <property type="match status" value="1"/>
</dbReference>
<dbReference type="InterPro" id="IPR001173">
    <property type="entry name" value="Glyco_trans_2-like"/>
</dbReference>
<dbReference type="AlphaFoldDB" id="A0A926DRF7"/>
<dbReference type="Gene3D" id="3.90.550.10">
    <property type="entry name" value="Spore Coat Polysaccharide Biosynthesis Protein SpsA, Chain A"/>
    <property type="match status" value="1"/>
</dbReference>
<reference evidence="4" key="1">
    <citation type="submission" date="2020-08" db="EMBL/GenBank/DDBJ databases">
        <title>Genome public.</title>
        <authorList>
            <person name="Liu C."/>
            <person name="Sun Q."/>
        </authorList>
    </citation>
    <scope>NUCLEOTIDE SEQUENCE</scope>
    <source>
        <strain evidence="4">NSJ-32</strain>
    </source>
</reference>
<dbReference type="Pfam" id="PF00535">
    <property type="entry name" value="Glycos_transf_2"/>
    <property type="match status" value="1"/>
</dbReference>
<evidence type="ECO:0000313" key="4">
    <source>
        <dbReference type="EMBL" id="MBC8542424.1"/>
    </source>
</evidence>